<evidence type="ECO:0000313" key="1">
    <source>
        <dbReference type="EMBL" id="KXS17131.1"/>
    </source>
</evidence>
<gene>
    <name evidence="1" type="ORF">M427DRAFT_263974</name>
</gene>
<name>A0A139AK35_GONPJ</name>
<keyword evidence="2" id="KW-1185">Reference proteome</keyword>
<organism evidence="1 2">
    <name type="scientific">Gonapodya prolifera (strain JEL478)</name>
    <name type="common">Monoblepharis prolifera</name>
    <dbReference type="NCBI Taxonomy" id="1344416"/>
    <lineage>
        <taxon>Eukaryota</taxon>
        <taxon>Fungi</taxon>
        <taxon>Fungi incertae sedis</taxon>
        <taxon>Chytridiomycota</taxon>
        <taxon>Chytridiomycota incertae sedis</taxon>
        <taxon>Monoblepharidomycetes</taxon>
        <taxon>Monoblepharidales</taxon>
        <taxon>Gonapodyaceae</taxon>
        <taxon>Gonapodya</taxon>
    </lineage>
</organism>
<evidence type="ECO:0000313" key="2">
    <source>
        <dbReference type="Proteomes" id="UP000070544"/>
    </source>
</evidence>
<sequence>MTLRPIFAQIERDFDSKRSHAAVGASGILDRLRNELFHTQILCPQENADRQIEQSVQLAETDYNAYWTRIHQDYDRWRDGAMK</sequence>
<protein>
    <submittedName>
        <fullName evidence="1">Uncharacterized protein</fullName>
    </submittedName>
</protein>
<reference evidence="1 2" key="1">
    <citation type="journal article" date="2015" name="Genome Biol. Evol.">
        <title>Phylogenomic analyses indicate that early fungi evolved digesting cell walls of algal ancestors of land plants.</title>
        <authorList>
            <person name="Chang Y."/>
            <person name="Wang S."/>
            <person name="Sekimoto S."/>
            <person name="Aerts A.L."/>
            <person name="Choi C."/>
            <person name="Clum A."/>
            <person name="LaButti K.M."/>
            <person name="Lindquist E.A."/>
            <person name="Yee Ngan C."/>
            <person name="Ohm R.A."/>
            <person name="Salamov A.A."/>
            <person name="Grigoriev I.V."/>
            <person name="Spatafora J.W."/>
            <person name="Berbee M.L."/>
        </authorList>
    </citation>
    <scope>NUCLEOTIDE SEQUENCE [LARGE SCALE GENOMIC DNA]</scope>
    <source>
        <strain evidence="1 2">JEL478</strain>
    </source>
</reference>
<proteinExistence type="predicted"/>
<dbReference type="Proteomes" id="UP000070544">
    <property type="component" value="Unassembled WGS sequence"/>
</dbReference>
<accession>A0A139AK35</accession>
<dbReference type="EMBL" id="KQ965748">
    <property type="protein sequence ID" value="KXS17131.1"/>
    <property type="molecule type" value="Genomic_DNA"/>
</dbReference>
<dbReference type="AlphaFoldDB" id="A0A139AK35"/>